<dbReference type="GO" id="GO:0003700">
    <property type="term" value="F:DNA-binding transcription factor activity"/>
    <property type="evidence" value="ECO:0007669"/>
    <property type="project" value="InterPro"/>
</dbReference>
<dbReference type="Proteomes" id="UP000245288">
    <property type="component" value="Unassembled WGS sequence"/>
</dbReference>
<organism evidence="3 4">
    <name type="scientific">Eubacterium ramulus</name>
    <dbReference type="NCBI Taxonomy" id="39490"/>
    <lineage>
        <taxon>Bacteria</taxon>
        <taxon>Bacillati</taxon>
        <taxon>Bacillota</taxon>
        <taxon>Clostridia</taxon>
        <taxon>Eubacteriales</taxon>
        <taxon>Eubacteriaceae</taxon>
        <taxon>Eubacterium</taxon>
    </lineage>
</organism>
<dbReference type="SUPFAM" id="SSF88659">
    <property type="entry name" value="Sigma3 and sigma4 domains of RNA polymerase sigma factors"/>
    <property type="match status" value="1"/>
</dbReference>
<protein>
    <recommendedName>
        <fullName evidence="5">Sigma-70 family RNA polymerase sigma factor</fullName>
    </recommendedName>
</protein>
<dbReference type="InterPro" id="IPR024760">
    <property type="entry name" value="HTH_dom_conjug_TS-like"/>
</dbReference>
<dbReference type="InterPro" id="IPR014284">
    <property type="entry name" value="RNA_pol_sigma-70_dom"/>
</dbReference>
<dbReference type="InterPro" id="IPR007630">
    <property type="entry name" value="RNA_pol_sigma70_r4"/>
</dbReference>
<reference evidence="3 4" key="1">
    <citation type="submission" date="2014-09" db="EMBL/GenBank/DDBJ databases">
        <title>Butyrate-producing bacteria isolated from human gut.</title>
        <authorList>
            <person name="Zhang Q."/>
            <person name="Zhao L."/>
        </authorList>
    </citation>
    <scope>NUCLEOTIDE SEQUENCE [LARGE SCALE GENOMIC DNA]</scope>
    <source>
        <strain evidence="3 4">21</strain>
    </source>
</reference>
<sequence length="176" mass="20853">MLYKIVVDAKNGDQDAKMKLINKFMPVIRKCSRKLYSEDAENEMILFILELIPKIPDNLLRPENDGKIVNYISISVKNHYSYCIRKKMQEKDKIPFSDLSEEQLHLLENELSTNDEMNKLIQDDLDISLSEKEYKVIVMFYFEQYSIAEIAEEFNVSRQAVNQMRCRAINKLRKIY</sequence>
<dbReference type="Pfam" id="PF04545">
    <property type="entry name" value="Sigma70_r4"/>
    <property type="match status" value="1"/>
</dbReference>
<feature type="domain" description="RNA polymerase sigma-70 region 4" evidence="1">
    <location>
        <begin position="128"/>
        <end position="174"/>
    </location>
</feature>
<name>A0A2V1JNL3_EUBRA</name>
<evidence type="ECO:0000259" key="2">
    <source>
        <dbReference type="Pfam" id="PF12645"/>
    </source>
</evidence>
<proteinExistence type="predicted"/>
<accession>A0A2V1JNL3</accession>
<evidence type="ECO:0000313" key="4">
    <source>
        <dbReference type="Proteomes" id="UP000245288"/>
    </source>
</evidence>
<dbReference type="EMBL" id="JRFU01000258">
    <property type="protein sequence ID" value="PWE85254.1"/>
    <property type="molecule type" value="Genomic_DNA"/>
</dbReference>
<evidence type="ECO:0008006" key="5">
    <source>
        <dbReference type="Google" id="ProtNLM"/>
    </source>
</evidence>
<feature type="domain" description="Helix-turn-helix conjugative transposon-like" evidence="2">
    <location>
        <begin position="3"/>
        <end position="39"/>
    </location>
</feature>
<comment type="caution">
    <text evidence="3">The sequence shown here is derived from an EMBL/GenBank/DDBJ whole genome shotgun (WGS) entry which is preliminary data.</text>
</comment>
<dbReference type="NCBIfam" id="TIGR02937">
    <property type="entry name" value="sigma70-ECF"/>
    <property type="match status" value="1"/>
</dbReference>
<evidence type="ECO:0000313" key="3">
    <source>
        <dbReference type="EMBL" id="PWE85254.1"/>
    </source>
</evidence>
<dbReference type="Gene3D" id="1.20.140.160">
    <property type="match status" value="1"/>
</dbReference>
<dbReference type="OrthoDB" id="2449942at2"/>
<dbReference type="PRINTS" id="PR00046">
    <property type="entry name" value="SIGMA70FCT"/>
</dbReference>
<dbReference type="InterPro" id="IPR013324">
    <property type="entry name" value="RNA_pol_sigma_r3/r4-like"/>
</dbReference>
<dbReference type="CDD" id="cd06171">
    <property type="entry name" value="Sigma70_r4"/>
    <property type="match status" value="1"/>
</dbReference>
<dbReference type="GO" id="GO:0006352">
    <property type="term" value="P:DNA-templated transcription initiation"/>
    <property type="evidence" value="ECO:0007669"/>
    <property type="project" value="InterPro"/>
</dbReference>
<gene>
    <name evidence="3" type="ORF">LG34_17060</name>
</gene>
<dbReference type="RefSeq" id="WP_109217027.1">
    <property type="nucleotide sequence ID" value="NZ_CABMEW010000035.1"/>
</dbReference>
<dbReference type="InterPro" id="IPR000943">
    <property type="entry name" value="RNA_pol_sigma70"/>
</dbReference>
<dbReference type="AlphaFoldDB" id="A0A2V1JNL3"/>
<keyword evidence="4" id="KW-1185">Reference proteome</keyword>
<dbReference type="Pfam" id="PF12645">
    <property type="entry name" value="HTH_16"/>
    <property type="match status" value="1"/>
</dbReference>
<evidence type="ECO:0000259" key="1">
    <source>
        <dbReference type="Pfam" id="PF04545"/>
    </source>
</evidence>